<dbReference type="Pfam" id="PF00072">
    <property type="entry name" value="Response_reg"/>
    <property type="match status" value="1"/>
</dbReference>
<name>A0ABR8A3B3_9CYAN</name>
<dbReference type="SMART" id="SM00331">
    <property type="entry name" value="PP2C_SIG"/>
    <property type="match status" value="1"/>
</dbReference>
<sequence>MFKILVIDDDNSILILLKRILEKQGYQVITATNGEEGIKKVLAFNPALIICDWIMPGLDGLEVCQKIKTDPKLSTIFFIVLTSLDSVADRVRGLDAGADDFISKPIEQNELQARVRAGLRLHILSRDLQTQKQLLEAELAEAADYVRSLLPLPITEPLRINYCFLPSRQLGGDCFDFYWLDNDCLVIYLLDTAGHGLKATLPSISVLNFLRSHSIANLNYYQPSHVLKALNDTFQISYQNDKYFTIWYGVYNKVKRQLIYASAGHPPAILLSGEQSNHVNVELLRTPGMPIGMFPEAQYIDNLCEIKTGSTLYIFSDGAYEITKTDGKLWSLDGFIQLLSSLRHNIEPHLEQVLNYLMALHSQETFEDDLSIIEIQFD</sequence>
<dbReference type="Gene3D" id="3.40.50.2300">
    <property type="match status" value="1"/>
</dbReference>
<keyword evidence="5" id="KW-1185">Reference proteome</keyword>
<comment type="caution">
    <text evidence="4">The sequence shown here is derived from an EMBL/GenBank/DDBJ whole genome shotgun (WGS) entry which is preliminary data.</text>
</comment>
<evidence type="ECO:0000256" key="1">
    <source>
        <dbReference type="ARBA" id="ARBA00022801"/>
    </source>
</evidence>
<keyword evidence="2" id="KW-0597">Phosphoprotein</keyword>
<dbReference type="InterPro" id="IPR001789">
    <property type="entry name" value="Sig_transdc_resp-reg_receiver"/>
</dbReference>
<dbReference type="InterPro" id="IPR052016">
    <property type="entry name" value="Bact_Sigma-Reg"/>
</dbReference>
<dbReference type="Gene3D" id="3.60.40.10">
    <property type="entry name" value="PPM-type phosphatase domain"/>
    <property type="match status" value="1"/>
</dbReference>
<dbReference type="Pfam" id="PF07228">
    <property type="entry name" value="SpoIIE"/>
    <property type="match status" value="1"/>
</dbReference>
<feature type="modified residue" description="4-aspartylphosphate" evidence="2">
    <location>
        <position position="52"/>
    </location>
</feature>
<evidence type="ECO:0000259" key="3">
    <source>
        <dbReference type="PROSITE" id="PS50110"/>
    </source>
</evidence>
<evidence type="ECO:0000313" key="5">
    <source>
        <dbReference type="Proteomes" id="UP000658514"/>
    </source>
</evidence>
<dbReference type="RefSeq" id="WP_190546722.1">
    <property type="nucleotide sequence ID" value="NZ_CAWPNO010000062.1"/>
</dbReference>
<dbReference type="Proteomes" id="UP000658514">
    <property type="component" value="Unassembled WGS sequence"/>
</dbReference>
<reference evidence="4 5" key="1">
    <citation type="journal article" date="2020" name="ISME J.">
        <title>Comparative genomics reveals insights into cyanobacterial evolution and habitat adaptation.</title>
        <authorList>
            <person name="Chen M.Y."/>
            <person name="Teng W.K."/>
            <person name="Zhao L."/>
            <person name="Hu C.X."/>
            <person name="Zhou Y.K."/>
            <person name="Han B.P."/>
            <person name="Song L.R."/>
            <person name="Shu W.S."/>
        </authorList>
    </citation>
    <scope>NUCLEOTIDE SEQUENCE [LARGE SCALE GENOMIC DNA]</scope>
    <source>
        <strain evidence="4 5">FACHB-288</strain>
    </source>
</reference>
<gene>
    <name evidence="4" type="ORF">H6G24_02440</name>
</gene>
<dbReference type="PROSITE" id="PS50110">
    <property type="entry name" value="RESPONSE_REGULATORY"/>
    <property type="match status" value="1"/>
</dbReference>
<dbReference type="InterPro" id="IPR011006">
    <property type="entry name" value="CheY-like_superfamily"/>
</dbReference>
<dbReference type="InterPro" id="IPR001932">
    <property type="entry name" value="PPM-type_phosphatase-like_dom"/>
</dbReference>
<evidence type="ECO:0000313" key="4">
    <source>
        <dbReference type="EMBL" id="MBD2194354.1"/>
    </source>
</evidence>
<protein>
    <submittedName>
        <fullName evidence="4">SpoIIE family protein phosphatase</fullName>
    </submittedName>
</protein>
<evidence type="ECO:0000256" key="2">
    <source>
        <dbReference type="PROSITE-ProRule" id="PRU00169"/>
    </source>
</evidence>
<dbReference type="SMART" id="SM00448">
    <property type="entry name" value="REC"/>
    <property type="match status" value="1"/>
</dbReference>
<organism evidence="4 5">
    <name type="scientific">Calothrix parietina FACHB-288</name>
    <dbReference type="NCBI Taxonomy" id="2692896"/>
    <lineage>
        <taxon>Bacteria</taxon>
        <taxon>Bacillati</taxon>
        <taxon>Cyanobacteriota</taxon>
        <taxon>Cyanophyceae</taxon>
        <taxon>Nostocales</taxon>
        <taxon>Calotrichaceae</taxon>
        <taxon>Calothrix</taxon>
    </lineage>
</organism>
<dbReference type="SUPFAM" id="SSF52172">
    <property type="entry name" value="CheY-like"/>
    <property type="match status" value="1"/>
</dbReference>
<accession>A0ABR8A3B3</accession>
<dbReference type="PANTHER" id="PTHR43156:SF2">
    <property type="entry name" value="STAGE II SPORULATION PROTEIN E"/>
    <property type="match status" value="1"/>
</dbReference>
<dbReference type="EMBL" id="JACJQH010000003">
    <property type="protein sequence ID" value="MBD2194354.1"/>
    <property type="molecule type" value="Genomic_DNA"/>
</dbReference>
<keyword evidence="1" id="KW-0378">Hydrolase</keyword>
<feature type="domain" description="Response regulatory" evidence="3">
    <location>
        <begin position="3"/>
        <end position="119"/>
    </location>
</feature>
<dbReference type="InterPro" id="IPR036457">
    <property type="entry name" value="PPM-type-like_dom_sf"/>
</dbReference>
<dbReference type="PANTHER" id="PTHR43156">
    <property type="entry name" value="STAGE II SPORULATION PROTEIN E-RELATED"/>
    <property type="match status" value="1"/>
</dbReference>
<proteinExistence type="predicted"/>